<accession>A0A328U9B9</accession>
<dbReference type="EMBL" id="QLUW01000002">
    <property type="protein sequence ID" value="RAP76666.1"/>
    <property type="molecule type" value="Genomic_DNA"/>
</dbReference>
<sequence length="96" mass="10574">MTSQPVLSHKISLLRTVELLCYQVSHYLLRSEKEAAAASKEALTALFSDPRFLEASDEERCSIARKTAISAALQRASLSCAHAKKKELTSHVQGNM</sequence>
<gene>
    <name evidence="1" type="ORF">DL346_15025</name>
</gene>
<protein>
    <submittedName>
        <fullName evidence="1">Uncharacterized protein</fullName>
    </submittedName>
</protein>
<reference evidence="1 2" key="1">
    <citation type="submission" date="2018-06" db="EMBL/GenBank/DDBJ databases">
        <title>Paenibacillus montanisoli sp. nov., isolated from mountain area soil.</title>
        <authorList>
            <person name="Wu M."/>
        </authorList>
    </citation>
    <scope>NUCLEOTIDE SEQUENCE [LARGE SCALE GENOMIC DNA]</scope>
    <source>
        <strain evidence="1 2">RA17</strain>
    </source>
</reference>
<dbReference type="Proteomes" id="UP000249260">
    <property type="component" value="Unassembled WGS sequence"/>
</dbReference>
<name>A0A328U9B9_9BACL</name>
<evidence type="ECO:0000313" key="2">
    <source>
        <dbReference type="Proteomes" id="UP000249260"/>
    </source>
</evidence>
<dbReference type="RefSeq" id="WP_112882881.1">
    <property type="nucleotide sequence ID" value="NZ_QLUW01000002.1"/>
</dbReference>
<comment type="caution">
    <text evidence="1">The sequence shown here is derived from an EMBL/GenBank/DDBJ whole genome shotgun (WGS) entry which is preliminary data.</text>
</comment>
<dbReference type="OrthoDB" id="2666780at2"/>
<keyword evidence="2" id="KW-1185">Reference proteome</keyword>
<organism evidence="1 2">
    <name type="scientific">Paenibacillus montanisoli</name>
    <dbReference type="NCBI Taxonomy" id="2081970"/>
    <lineage>
        <taxon>Bacteria</taxon>
        <taxon>Bacillati</taxon>
        <taxon>Bacillota</taxon>
        <taxon>Bacilli</taxon>
        <taxon>Bacillales</taxon>
        <taxon>Paenibacillaceae</taxon>
        <taxon>Paenibacillus</taxon>
    </lineage>
</organism>
<evidence type="ECO:0000313" key="1">
    <source>
        <dbReference type="EMBL" id="RAP76666.1"/>
    </source>
</evidence>
<proteinExistence type="predicted"/>
<dbReference type="AlphaFoldDB" id="A0A328U9B9"/>